<accession>A0A6M3IX00</accession>
<evidence type="ECO:0000313" key="1">
    <source>
        <dbReference type="EMBL" id="QJA62179.1"/>
    </source>
</evidence>
<evidence type="ECO:0000313" key="2">
    <source>
        <dbReference type="EMBL" id="QJA72819.1"/>
    </source>
</evidence>
<dbReference type="AlphaFoldDB" id="A0A6M3IX00"/>
<reference evidence="1" key="1">
    <citation type="submission" date="2020-03" db="EMBL/GenBank/DDBJ databases">
        <title>The deep terrestrial virosphere.</title>
        <authorList>
            <person name="Holmfeldt K."/>
            <person name="Nilsson E."/>
            <person name="Simone D."/>
            <person name="Lopez-Fernandez M."/>
            <person name="Wu X."/>
            <person name="de Brujin I."/>
            <person name="Lundin D."/>
            <person name="Andersson A."/>
            <person name="Bertilsson S."/>
            <person name="Dopson M."/>
        </authorList>
    </citation>
    <scope>NUCLEOTIDE SEQUENCE</scope>
    <source>
        <strain evidence="2">MM415A02602</strain>
        <strain evidence="1">MM415B00820</strain>
    </source>
</reference>
<dbReference type="EMBL" id="MT141463">
    <property type="protein sequence ID" value="QJA62179.1"/>
    <property type="molecule type" value="Genomic_DNA"/>
</dbReference>
<gene>
    <name evidence="2" type="ORF">MM415A02602_0012</name>
    <name evidence="1" type="ORF">MM415B00820_0041</name>
</gene>
<name>A0A6M3IX00_9ZZZZ</name>
<proteinExistence type="predicted"/>
<sequence>MKIEKTEFCKRGFGTMTAALFRNPAAPSDQNGWDYVEIIYPSESDYQRSCGGLTPQDAKKLIGKRVSEIKGLGFQVLRGKWHSPTISPNGKITRLIC</sequence>
<dbReference type="EMBL" id="MT141980">
    <property type="protein sequence ID" value="QJA72819.1"/>
    <property type="molecule type" value="Genomic_DNA"/>
</dbReference>
<organism evidence="1">
    <name type="scientific">viral metagenome</name>
    <dbReference type="NCBI Taxonomy" id="1070528"/>
    <lineage>
        <taxon>unclassified sequences</taxon>
        <taxon>metagenomes</taxon>
        <taxon>organismal metagenomes</taxon>
    </lineage>
</organism>
<protein>
    <submittedName>
        <fullName evidence="1">Uncharacterized protein</fullName>
    </submittedName>
</protein>